<dbReference type="Pfam" id="PF12697">
    <property type="entry name" value="Abhydrolase_6"/>
    <property type="match status" value="1"/>
</dbReference>
<dbReference type="InterPro" id="IPR029058">
    <property type="entry name" value="AB_hydrolase_fold"/>
</dbReference>
<feature type="domain" description="AB hydrolase-1" evidence="1">
    <location>
        <begin position="281"/>
        <end position="540"/>
    </location>
</feature>
<dbReference type="EMBL" id="CP066776">
    <property type="protein sequence ID" value="QQL45263.1"/>
    <property type="molecule type" value="Genomic_DNA"/>
</dbReference>
<sequence length="558" mass="62268">MRISFRSIQLTAMAVVVAFGLTACHSIVKVKERAPVFSRQLNETVEKGEAASWQARFDAARRVEKRQPHVALGEYLAICRDAAEAFGQTPYDEVRRSAYNFAVGRVIELVEAHDITPWDEPVRVGGLRDDFVLTTAPNVANGHDPAKFKLVPTDRLTISGQYFYERTLMPGVGAPVVVIADEDVELDEFEMKRGYAPATAYISFDGSTATLGFVNPFERVNVEVSGYTVPIAADLTAPLAYGIAKEQPQKLGLARLLKPASYEDTTRLIRLQPYDKERIPVLFVHGLKDTPTSWAPMINHLHGIPEIRTRFQFWAFSYPSGYPYPYSAALLREALDRINETYPGHKRIIVVGHSMGGVIARTLVTDPGDKLWRMYFGAGPDEVDLQERNREIIEEVLLFKSRDDVARVVFLASPHKGSKFASNWVGRFGSRLIKLPSFLDDLRLSVINAVTLSGNAIRMETMPNSIDTLSPRNRFVRTINELPLREDIPFHSIIGDRGKGDTPDSSDGVVEYWSSHLDGAASERIVPSNHSVQLSPDGIREVARILLLHRKELQSGGQ</sequence>
<dbReference type="RefSeq" id="WP_164363978.1">
    <property type="nucleotide sequence ID" value="NZ_CP066776.1"/>
</dbReference>
<dbReference type="InterPro" id="IPR000073">
    <property type="entry name" value="AB_hydrolase_1"/>
</dbReference>
<dbReference type="Gene3D" id="3.40.50.1820">
    <property type="entry name" value="alpha/beta hydrolase"/>
    <property type="match status" value="1"/>
</dbReference>
<dbReference type="PANTHER" id="PTHR37946:SF1">
    <property type="entry name" value="SLL1969 PROTEIN"/>
    <property type="match status" value="1"/>
</dbReference>
<keyword evidence="2" id="KW-0378">Hydrolase</keyword>
<evidence type="ECO:0000313" key="2">
    <source>
        <dbReference type="EMBL" id="QQL45263.1"/>
    </source>
</evidence>
<reference evidence="2 3" key="1">
    <citation type="submission" date="2020-12" db="EMBL/GenBank/DDBJ databases">
        <title>Sulforoseuscoccus oceanibium gen. nov., sp. nov., a representative of the phylum Verrucomicrobia with special cytoplasmic membrane, and proposal of Sulforoseuscoccusaceae fam. nov.</title>
        <authorList>
            <person name="Xi F."/>
        </authorList>
    </citation>
    <scope>NUCLEOTIDE SEQUENCE [LARGE SCALE GENOMIC DNA]</scope>
    <source>
        <strain evidence="2 3">T37</strain>
    </source>
</reference>
<dbReference type="GO" id="GO:0016787">
    <property type="term" value="F:hydrolase activity"/>
    <property type="evidence" value="ECO:0007669"/>
    <property type="project" value="UniProtKB-KW"/>
</dbReference>
<name>A0A6B3L814_9BACT</name>
<accession>A0A6B3L814</accession>
<evidence type="ECO:0000259" key="1">
    <source>
        <dbReference type="Pfam" id="PF12697"/>
    </source>
</evidence>
<keyword evidence="3" id="KW-1185">Reference proteome</keyword>
<organism evidence="2 3">
    <name type="scientific">Sulfuriroseicoccus oceanibius</name>
    <dbReference type="NCBI Taxonomy" id="2707525"/>
    <lineage>
        <taxon>Bacteria</taxon>
        <taxon>Pseudomonadati</taxon>
        <taxon>Verrucomicrobiota</taxon>
        <taxon>Verrucomicrobiia</taxon>
        <taxon>Verrucomicrobiales</taxon>
        <taxon>Verrucomicrobiaceae</taxon>
        <taxon>Sulfuriroseicoccus</taxon>
    </lineage>
</organism>
<evidence type="ECO:0000313" key="3">
    <source>
        <dbReference type="Proteomes" id="UP000475117"/>
    </source>
</evidence>
<protein>
    <submittedName>
        <fullName evidence="2">Alpha/beta fold hydrolase</fullName>
    </submittedName>
</protein>
<dbReference type="Proteomes" id="UP000475117">
    <property type="component" value="Chromosome"/>
</dbReference>
<dbReference type="AlphaFoldDB" id="A0A6B3L814"/>
<dbReference type="KEGG" id="soa:G3M56_001350"/>
<proteinExistence type="predicted"/>
<dbReference type="SUPFAM" id="SSF53474">
    <property type="entry name" value="alpha/beta-Hydrolases"/>
    <property type="match status" value="1"/>
</dbReference>
<dbReference type="PROSITE" id="PS51257">
    <property type="entry name" value="PROKAR_LIPOPROTEIN"/>
    <property type="match status" value="1"/>
</dbReference>
<gene>
    <name evidence="2" type="ORF">G3M56_001350</name>
</gene>
<dbReference type="PANTHER" id="PTHR37946">
    <property type="entry name" value="SLL1969 PROTEIN"/>
    <property type="match status" value="1"/>
</dbReference>